<dbReference type="Proteomes" id="UP000291469">
    <property type="component" value="Chromosome"/>
</dbReference>
<evidence type="ECO:0000313" key="17">
    <source>
        <dbReference type="Proteomes" id="UP000291469"/>
    </source>
</evidence>
<name>A0A411YG43_9ACTN</name>
<comment type="subunit">
    <text evidence="11">Homodimer.</text>
</comment>
<dbReference type="SUPFAM" id="SSF49493">
    <property type="entry name" value="HSP40/DnaJ peptide-binding domain"/>
    <property type="match status" value="2"/>
</dbReference>
<evidence type="ECO:0000256" key="10">
    <source>
        <dbReference type="ARBA" id="ARBA00067609"/>
    </source>
</evidence>
<feature type="region of interest" description="Disordered" evidence="13">
    <location>
        <begin position="125"/>
        <end position="149"/>
    </location>
</feature>
<feature type="repeat" description="CXXCXGXG motif" evidence="11">
    <location>
        <begin position="215"/>
        <end position="222"/>
    </location>
</feature>
<evidence type="ECO:0000256" key="13">
    <source>
        <dbReference type="SAM" id="MobiDB-lite"/>
    </source>
</evidence>
<dbReference type="HAMAP" id="MF_01152">
    <property type="entry name" value="DnaJ"/>
    <property type="match status" value="1"/>
</dbReference>
<comment type="similarity">
    <text evidence="9 11">Belongs to the DnaJ family.</text>
</comment>
<keyword evidence="7 11" id="KW-0346">Stress response</keyword>
<feature type="zinc finger region" description="CR-type" evidence="12">
    <location>
        <begin position="163"/>
        <end position="241"/>
    </location>
</feature>
<dbReference type="InterPro" id="IPR018253">
    <property type="entry name" value="DnaJ_domain_CS"/>
</dbReference>
<gene>
    <name evidence="11 16" type="primary">dnaJ</name>
    <name evidence="16" type="ORF">ER308_11640</name>
</gene>
<dbReference type="Pfam" id="PF00684">
    <property type="entry name" value="DnaJ_CXXCXGXG"/>
    <property type="match status" value="1"/>
</dbReference>
<dbReference type="PANTHER" id="PTHR43096">
    <property type="entry name" value="DNAJ HOMOLOG 1, MITOCHONDRIAL-RELATED"/>
    <property type="match status" value="1"/>
</dbReference>
<dbReference type="CDD" id="cd10747">
    <property type="entry name" value="DnaJ_C"/>
    <property type="match status" value="1"/>
</dbReference>
<feature type="binding site" evidence="11">
    <location>
        <position position="229"/>
    </location>
    <ligand>
        <name>Zn(2+)</name>
        <dbReference type="ChEBI" id="CHEBI:29105"/>
        <label>1</label>
    </ligand>
</feature>
<keyword evidence="5 11" id="KW-0863">Zinc-finger</keyword>
<accession>A0A411YG43</accession>
<comment type="cofactor">
    <cofactor evidence="11">
        <name>Zn(2+)</name>
        <dbReference type="ChEBI" id="CHEBI:29105"/>
    </cofactor>
    <text evidence="11">Binds 2 Zn(2+) ions per monomer.</text>
</comment>
<feature type="repeat" description="CXXCXGXG motif" evidence="11">
    <location>
        <begin position="193"/>
        <end position="200"/>
    </location>
</feature>
<feature type="binding site" evidence="11">
    <location>
        <position position="215"/>
    </location>
    <ligand>
        <name>Zn(2+)</name>
        <dbReference type="ChEBI" id="CHEBI:29105"/>
        <label>2</label>
    </ligand>
</feature>
<dbReference type="Gene3D" id="1.10.287.110">
    <property type="entry name" value="DnaJ domain"/>
    <property type="match status" value="1"/>
</dbReference>
<dbReference type="PROSITE" id="PS00636">
    <property type="entry name" value="DNAJ_1"/>
    <property type="match status" value="1"/>
</dbReference>
<evidence type="ECO:0000256" key="1">
    <source>
        <dbReference type="ARBA" id="ARBA00022490"/>
    </source>
</evidence>
<feature type="domain" description="CR-type" evidence="15">
    <location>
        <begin position="163"/>
        <end position="241"/>
    </location>
</feature>
<dbReference type="GO" id="GO:0031072">
    <property type="term" value="F:heat shock protein binding"/>
    <property type="evidence" value="ECO:0007669"/>
    <property type="project" value="InterPro"/>
</dbReference>
<keyword evidence="8 11" id="KW-0143">Chaperone</keyword>
<feature type="binding site" evidence="11">
    <location>
        <position position="232"/>
    </location>
    <ligand>
        <name>Zn(2+)</name>
        <dbReference type="ChEBI" id="CHEBI:29105"/>
        <label>1</label>
    </ligand>
</feature>
<dbReference type="GO" id="GO:0051082">
    <property type="term" value="F:unfolded protein binding"/>
    <property type="evidence" value="ECO:0007669"/>
    <property type="project" value="UniProtKB-UniRule"/>
</dbReference>
<dbReference type="Gene3D" id="2.10.230.10">
    <property type="entry name" value="Heat shock protein DnaJ, cysteine-rich domain"/>
    <property type="match status" value="1"/>
</dbReference>
<evidence type="ECO:0000256" key="2">
    <source>
        <dbReference type="ARBA" id="ARBA00022705"/>
    </source>
</evidence>
<dbReference type="Pfam" id="PF01556">
    <property type="entry name" value="DnaJ_C"/>
    <property type="match status" value="1"/>
</dbReference>
<feature type="repeat" description="CXXCXGXG motif" evidence="11">
    <location>
        <begin position="229"/>
        <end position="236"/>
    </location>
</feature>
<dbReference type="Gene3D" id="2.60.260.20">
    <property type="entry name" value="Urease metallochaperone UreE, N-terminal domain"/>
    <property type="match status" value="2"/>
</dbReference>
<dbReference type="NCBIfam" id="NF008035">
    <property type="entry name" value="PRK10767.1"/>
    <property type="match status" value="1"/>
</dbReference>
<feature type="binding site" evidence="11">
    <location>
        <position position="179"/>
    </location>
    <ligand>
        <name>Zn(2+)</name>
        <dbReference type="ChEBI" id="CHEBI:29105"/>
        <label>1</label>
    </ligand>
</feature>
<keyword evidence="1 11" id="KW-0963">Cytoplasm</keyword>
<feature type="binding site" evidence="11">
    <location>
        <position position="176"/>
    </location>
    <ligand>
        <name>Zn(2+)</name>
        <dbReference type="ChEBI" id="CHEBI:29105"/>
        <label>1</label>
    </ligand>
</feature>
<dbReference type="CDD" id="cd06257">
    <property type="entry name" value="DnaJ"/>
    <property type="match status" value="1"/>
</dbReference>
<evidence type="ECO:0000256" key="7">
    <source>
        <dbReference type="ARBA" id="ARBA00023016"/>
    </source>
</evidence>
<keyword evidence="17" id="KW-1185">Reference proteome</keyword>
<evidence type="ECO:0000256" key="5">
    <source>
        <dbReference type="ARBA" id="ARBA00022771"/>
    </source>
</evidence>
<protein>
    <recommendedName>
        <fullName evidence="10 11">Chaperone protein DnaJ</fullName>
    </recommendedName>
</protein>
<organism evidence="16 17">
    <name type="scientific">Egibacter rhizosphaerae</name>
    <dbReference type="NCBI Taxonomy" id="1670831"/>
    <lineage>
        <taxon>Bacteria</taxon>
        <taxon>Bacillati</taxon>
        <taxon>Actinomycetota</taxon>
        <taxon>Nitriliruptoria</taxon>
        <taxon>Egibacterales</taxon>
        <taxon>Egibacteraceae</taxon>
        <taxon>Egibacter</taxon>
    </lineage>
</organism>
<evidence type="ECO:0000256" key="12">
    <source>
        <dbReference type="PROSITE-ProRule" id="PRU00546"/>
    </source>
</evidence>
<dbReference type="CDD" id="cd10719">
    <property type="entry name" value="DnaJ_zf"/>
    <property type="match status" value="1"/>
</dbReference>
<evidence type="ECO:0000259" key="14">
    <source>
        <dbReference type="PROSITE" id="PS50076"/>
    </source>
</evidence>
<dbReference type="SUPFAM" id="SSF46565">
    <property type="entry name" value="Chaperone J-domain"/>
    <property type="match status" value="1"/>
</dbReference>
<comment type="function">
    <text evidence="11">Participates actively in the response to hyperosmotic and heat shock by preventing the aggregation of stress-denatured proteins and by disaggregating proteins, also in an autonomous, DnaK-independent fashion. Unfolded proteins bind initially to DnaJ; upon interaction with the DnaJ-bound protein, DnaK hydrolyzes its bound ATP, resulting in the formation of a stable complex. GrpE releases ADP from DnaK; ATP binding to DnaK triggers the release of the substrate protein, thus completing the reaction cycle. Several rounds of ATP-dependent interactions between DnaJ, DnaK and GrpE are required for fully efficient folding. Also involved, together with DnaK and GrpE, in the DNA replication of plasmids through activation of initiation proteins.</text>
</comment>
<dbReference type="GO" id="GO:0009408">
    <property type="term" value="P:response to heat"/>
    <property type="evidence" value="ECO:0007669"/>
    <property type="project" value="InterPro"/>
</dbReference>
<dbReference type="InterPro" id="IPR002939">
    <property type="entry name" value="DnaJ_C"/>
</dbReference>
<feature type="binding site" evidence="11">
    <location>
        <position position="218"/>
    </location>
    <ligand>
        <name>Zn(2+)</name>
        <dbReference type="ChEBI" id="CHEBI:29105"/>
        <label>2</label>
    </ligand>
</feature>
<feature type="domain" description="J" evidence="14">
    <location>
        <begin position="10"/>
        <end position="75"/>
    </location>
</feature>
<dbReference type="PANTHER" id="PTHR43096:SF54">
    <property type="entry name" value="CHAPERONE PROTEIN DNAJ 1"/>
    <property type="match status" value="1"/>
</dbReference>
<dbReference type="GO" id="GO:0005524">
    <property type="term" value="F:ATP binding"/>
    <property type="evidence" value="ECO:0007669"/>
    <property type="project" value="InterPro"/>
</dbReference>
<feature type="binding site" evidence="11">
    <location>
        <position position="193"/>
    </location>
    <ligand>
        <name>Zn(2+)</name>
        <dbReference type="ChEBI" id="CHEBI:29105"/>
        <label>2</label>
    </ligand>
</feature>
<dbReference type="FunFam" id="2.60.260.20:FF:000005">
    <property type="entry name" value="Chaperone protein dnaJ 1, mitochondrial"/>
    <property type="match status" value="1"/>
</dbReference>
<dbReference type="AlphaFoldDB" id="A0A411YG43"/>
<evidence type="ECO:0000313" key="16">
    <source>
        <dbReference type="EMBL" id="QBI20149.1"/>
    </source>
</evidence>
<comment type="subcellular location">
    <subcellularLocation>
        <location evidence="11">Cytoplasm</location>
    </subcellularLocation>
</comment>
<dbReference type="InterPro" id="IPR001305">
    <property type="entry name" value="HSP_DnaJ_Cys-rich_dom"/>
</dbReference>
<dbReference type="SMART" id="SM00271">
    <property type="entry name" value="DnaJ"/>
    <property type="match status" value="1"/>
</dbReference>
<keyword evidence="4 11" id="KW-0677">Repeat</keyword>
<dbReference type="NCBIfam" id="TIGR02349">
    <property type="entry name" value="DnaJ_bact"/>
    <property type="match status" value="1"/>
</dbReference>
<dbReference type="SUPFAM" id="SSF57938">
    <property type="entry name" value="DnaJ/Hsp40 cysteine-rich domain"/>
    <property type="match status" value="1"/>
</dbReference>
<dbReference type="InterPro" id="IPR036869">
    <property type="entry name" value="J_dom_sf"/>
</dbReference>
<keyword evidence="3 11" id="KW-0479">Metal-binding</keyword>
<dbReference type="InterPro" id="IPR012724">
    <property type="entry name" value="DnaJ"/>
</dbReference>
<feature type="binding site" evidence="11">
    <location>
        <position position="196"/>
    </location>
    <ligand>
        <name>Zn(2+)</name>
        <dbReference type="ChEBI" id="CHEBI:29105"/>
        <label>2</label>
    </ligand>
</feature>
<evidence type="ECO:0000256" key="4">
    <source>
        <dbReference type="ARBA" id="ARBA00022737"/>
    </source>
</evidence>
<dbReference type="OrthoDB" id="9779889at2"/>
<reference evidence="16 17" key="1">
    <citation type="submission" date="2019-01" db="EMBL/GenBank/DDBJ databases">
        <title>Egibacter rhizosphaerae EGI 80759T.</title>
        <authorList>
            <person name="Chen D.-D."/>
            <person name="Tian Y."/>
            <person name="Jiao J.-Y."/>
            <person name="Zhang X.-T."/>
            <person name="Zhang Y.-G."/>
            <person name="Zhang Y."/>
            <person name="Xiao M."/>
            <person name="Shu W.-S."/>
            <person name="Li W.-J."/>
        </authorList>
    </citation>
    <scope>NUCLEOTIDE SEQUENCE [LARGE SCALE GENOMIC DNA]</scope>
    <source>
        <strain evidence="16 17">EGI 80759</strain>
    </source>
</reference>
<dbReference type="PROSITE" id="PS51188">
    <property type="entry name" value="ZF_CR"/>
    <property type="match status" value="1"/>
</dbReference>
<dbReference type="InterPro" id="IPR001623">
    <property type="entry name" value="DnaJ_domain"/>
</dbReference>
<keyword evidence="2 11" id="KW-0235">DNA replication</keyword>
<dbReference type="PRINTS" id="PR00625">
    <property type="entry name" value="JDOMAIN"/>
</dbReference>
<feature type="repeat" description="CXXCXGXG motif" evidence="11">
    <location>
        <begin position="176"/>
        <end position="183"/>
    </location>
</feature>
<comment type="domain">
    <text evidence="11">The J domain is necessary and sufficient to stimulate DnaK ATPase activity. Zinc center 1 plays an important role in the autonomous, DnaK-independent chaperone activity of DnaJ. Zinc center 2 is essential for interaction with DnaK and for DnaJ activity.</text>
</comment>
<dbReference type="GO" id="GO:0042026">
    <property type="term" value="P:protein refolding"/>
    <property type="evidence" value="ECO:0007669"/>
    <property type="project" value="TreeGrafter"/>
</dbReference>
<evidence type="ECO:0000256" key="6">
    <source>
        <dbReference type="ARBA" id="ARBA00022833"/>
    </source>
</evidence>
<evidence type="ECO:0000256" key="8">
    <source>
        <dbReference type="ARBA" id="ARBA00023186"/>
    </source>
</evidence>
<keyword evidence="6 11" id="KW-0862">Zinc</keyword>
<dbReference type="FunFam" id="2.10.230.10:FF:000002">
    <property type="entry name" value="Molecular chaperone DnaJ"/>
    <property type="match status" value="1"/>
</dbReference>
<dbReference type="PROSITE" id="PS50076">
    <property type="entry name" value="DNAJ_2"/>
    <property type="match status" value="1"/>
</dbReference>
<dbReference type="GO" id="GO:0005737">
    <property type="term" value="C:cytoplasm"/>
    <property type="evidence" value="ECO:0007669"/>
    <property type="project" value="UniProtKB-SubCell"/>
</dbReference>
<evidence type="ECO:0000256" key="9">
    <source>
        <dbReference type="ARBA" id="ARBA00061004"/>
    </source>
</evidence>
<dbReference type="KEGG" id="erz:ER308_11640"/>
<dbReference type="InterPro" id="IPR008971">
    <property type="entry name" value="HSP40/DnaJ_pept-bd"/>
</dbReference>
<dbReference type="GO" id="GO:0008270">
    <property type="term" value="F:zinc ion binding"/>
    <property type="evidence" value="ECO:0007669"/>
    <property type="project" value="UniProtKB-UniRule"/>
</dbReference>
<dbReference type="EMBL" id="CP036402">
    <property type="protein sequence ID" value="QBI20149.1"/>
    <property type="molecule type" value="Genomic_DNA"/>
</dbReference>
<sequence length="399" mass="41863">MTQRDYVEKDYYKTLGVSKDADQSEISRVYRKLAREHHPDANPDDPDAEQRFKEISEAYSVLSDPEKRKEYDQVRNLVDSGAFRGGGPGPGGAGPFGAGGGFRGAETFDLSDLLGDLFGEGAGAGGSPFGAGGSTRSRGRARTQRGTDVETELTLSFEDAMAGVTTTLRVAGPAPCSTCHGSGSRPGTSPQVCGTCGGQGLITRDQGMFGFSEPCPSCGGSGRQITDPCSTCSGSGRETRTRDIRARIPAGVKDGARIRLKGKGAPGGGGGEPGDLYVTVHVAEHEFFDRRGDNLVVHLPVTMTEAALGTKVRVPTLDGAVTVKVPAGTQPGRTLRVRGRGAPKSGGAYGDLLVVVDVVVPRKLSRTQKKMLEEFGATEQADELRAHLDAAVAAREEAH</sequence>
<dbReference type="InterPro" id="IPR036410">
    <property type="entry name" value="HSP_DnaJ_Cys-rich_dom_sf"/>
</dbReference>
<dbReference type="Pfam" id="PF00226">
    <property type="entry name" value="DnaJ"/>
    <property type="match status" value="1"/>
</dbReference>
<evidence type="ECO:0000256" key="3">
    <source>
        <dbReference type="ARBA" id="ARBA00022723"/>
    </source>
</evidence>
<dbReference type="RefSeq" id="WP_131155146.1">
    <property type="nucleotide sequence ID" value="NZ_CP036402.1"/>
</dbReference>
<evidence type="ECO:0000259" key="15">
    <source>
        <dbReference type="PROSITE" id="PS51188"/>
    </source>
</evidence>
<dbReference type="GO" id="GO:0006260">
    <property type="term" value="P:DNA replication"/>
    <property type="evidence" value="ECO:0007669"/>
    <property type="project" value="UniProtKB-KW"/>
</dbReference>
<evidence type="ECO:0000256" key="11">
    <source>
        <dbReference type="HAMAP-Rule" id="MF_01152"/>
    </source>
</evidence>
<proteinExistence type="inferred from homology"/>